<evidence type="ECO:0000256" key="1">
    <source>
        <dbReference type="SAM" id="MobiDB-lite"/>
    </source>
</evidence>
<dbReference type="RefSeq" id="WP_091282460.1">
    <property type="nucleotide sequence ID" value="NZ_FMCW01000019.1"/>
</dbReference>
<dbReference type="AlphaFoldDB" id="A0A1C4WWG6"/>
<proteinExistence type="predicted"/>
<organism evidence="2 3">
    <name type="scientific">Micromonospora haikouensis</name>
    <dbReference type="NCBI Taxonomy" id="686309"/>
    <lineage>
        <taxon>Bacteria</taxon>
        <taxon>Bacillati</taxon>
        <taxon>Actinomycetota</taxon>
        <taxon>Actinomycetes</taxon>
        <taxon>Micromonosporales</taxon>
        <taxon>Micromonosporaceae</taxon>
        <taxon>Micromonospora</taxon>
    </lineage>
</organism>
<sequence length="239" mass="24310">MNPTPPYEASTPAHWRHTRSFVMGAVLAAATLLTGCTSDQDTTAAPSATPAPATSPAAPAAPDETSAASAPAVPSGRATTAAPARTTTKARAVSDLSGLRITGIKPGKSVLIDVADDGVDRFLQVGRAGVDFTGTGRTDSTMMSLHPAAVSAENRVVIKPPFWDEEVGSGYCVADTAGAALKLENCQDGKASQVWRVVLAGDSGLFELHGAHGVIGVKDGHITASGDGHTGLQVLPYAK</sequence>
<feature type="region of interest" description="Disordered" evidence="1">
    <location>
        <begin position="40"/>
        <end position="90"/>
    </location>
</feature>
<name>A0A1C4WWG6_9ACTN</name>
<feature type="compositionally biased region" description="Low complexity" evidence="1">
    <location>
        <begin position="42"/>
        <end position="90"/>
    </location>
</feature>
<evidence type="ECO:0000313" key="3">
    <source>
        <dbReference type="Proteomes" id="UP000199375"/>
    </source>
</evidence>
<dbReference type="Proteomes" id="UP000199375">
    <property type="component" value="Unassembled WGS sequence"/>
</dbReference>
<evidence type="ECO:0000313" key="2">
    <source>
        <dbReference type="EMBL" id="SCF00586.1"/>
    </source>
</evidence>
<gene>
    <name evidence="2" type="ORF">GA0070558_11939</name>
</gene>
<protein>
    <submittedName>
        <fullName evidence="2">Uncharacterized protein</fullName>
    </submittedName>
</protein>
<accession>A0A1C4WWG6</accession>
<reference evidence="2 3" key="1">
    <citation type="submission" date="2016-06" db="EMBL/GenBank/DDBJ databases">
        <authorList>
            <person name="Kjaerup R.B."/>
            <person name="Dalgaard T.S."/>
            <person name="Juul-Madsen H.R."/>
        </authorList>
    </citation>
    <scope>NUCLEOTIDE SEQUENCE [LARGE SCALE GENOMIC DNA]</scope>
    <source>
        <strain evidence="2 3">DSM 45626</strain>
    </source>
</reference>
<dbReference type="EMBL" id="FMCW01000019">
    <property type="protein sequence ID" value="SCF00586.1"/>
    <property type="molecule type" value="Genomic_DNA"/>
</dbReference>